<name>A0ABX3YHH9_9ACTN</name>
<keyword evidence="1" id="KW-1133">Transmembrane helix</keyword>
<feature type="transmembrane region" description="Helical" evidence="1">
    <location>
        <begin position="56"/>
        <end position="75"/>
    </location>
</feature>
<keyword evidence="3" id="KW-1185">Reference proteome</keyword>
<dbReference type="EMBL" id="MRYD01000079">
    <property type="protein sequence ID" value="OSZ59370.1"/>
    <property type="molecule type" value="Genomic_DNA"/>
</dbReference>
<organism evidence="2 3">
    <name type="scientific">Streptomyces pharetrae CZA14</name>
    <dbReference type="NCBI Taxonomy" id="1144883"/>
    <lineage>
        <taxon>Bacteria</taxon>
        <taxon>Bacillati</taxon>
        <taxon>Actinomycetota</taxon>
        <taxon>Actinomycetes</taxon>
        <taxon>Kitasatosporales</taxon>
        <taxon>Streptomycetaceae</taxon>
        <taxon>Streptomyces</taxon>
    </lineage>
</organism>
<dbReference type="Proteomes" id="UP000194266">
    <property type="component" value="Unassembled WGS sequence"/>
</dbReference>
<protein>
    <submittedName>
        <fullName evidence="2">Uncharacterized protein</fullName>
    </submittedName>
</protein>
<gene>
    <name evidence="2" type="ORF">OQI_16665</name>
</gene>
<feature type="transmembrane region" description="Helical" evidence="1">
    <location>
        <begin position="27"/>
        <end position="49"/>
    </location>
</feature>
<accession>A0ABX3YHH9</accession>
<evidence type="ECO:0000256" key="1">
    <source>
        <dbReference type="SAM" id="Phobius"/>
    </source>
</evidence>
<sequence length="114" mass="11473">MLAGAATAVGGLGALLAFTGQDSPLRGPFVLFFLLAAPAAAIAAALTGLDPLGRAVASLAGAVAVDMLVAQVLLATHQWSVRGGLVAVSAFSALVLLLVAVRRWRGRSPGRQGW</sequence>
<proteinExistence type="predicted"/>
<keyword evidence="1" id="KW-0812">Transmembrane</keyword>
<evidence type="ECO:0000313" key="3">
    <source>
        <dbReference type="Proteomes" id="UP000194266"/>
    </source>
</evidence>
<keyword evidence="1" id="KW-0472">Membrane</keyword>
<feature type="transmembrane region" description="Helical" evidence="1">
    <location>
        <begin position="81"/>
        <end position="101"/>
    </location>
</feature>
<evidence type="ECO:0000313" key="2">
    <source>
        <dbReference type="EMBL" id="OSZ59370.1"/>
    </source>
</evidence>
<reference evidence="2 3" key="1">
    <citation type="submission" date="2016-12" db="EMBL/GenBank/DDBJ databases">
        <title>Genome Mining:The Detection of Biosynthetic Gene Clusters to Aid in the Expression of Curamycin A produced by Streptomyces sp. strain CZA14.</title>
        <authorList>
            <person name="Durrell K.A."/>
            <person name="Kirby B.M."/>
            <person name="Khan W."/>
            <person name="Mthethwa T."/>
            <person name="Le Roes-Hill M."/>
        </authorList>
    </citation>
    <scope>NUCLEOTIDE SEQUENCE [LARGE SCALE GENOMIC DNA]</scope>
    <source>
        <strain evidence="2 3">CZA14</strain>
    </source>
</reference>
<comment type="caution">
    <text evidence="2">The sequence shown here is derived from an EMBL/GenBank/DDBJ whole genome shotgun (WGS) entry which is preliminary data.</text>
</comment>